<gene>
    <name evidence="3" type="ORF">P153DRAFT_353980</name>
</gene>
<dbReference type="Proteomes" id="UP000799771">
    <property type="component" value="Unassembled WGS sequence"/>
</dbReference>
<dbReference type="GO" id="GO:0000981">
    <property type="term" value="F:DNA-binding transcription factor activity, RNA polymerase II-specific"/>
    <property type="evidence" value="ECO:0007669"/>
    <property type="project" value="InterPro"/>
</dbReference>
<proteinExistence type="predicted"/>
<dbReference type="CDD" id="cd00067">
    <property type="entry name" value="GAL4"/>
    <property type="match status" value="1"/>
</dbReference>
<dbReference type="EMBL" id="ML977500">
    <property type="protein sequence ID" value="KAF2132467.1"/>
    <property type="molecule type" value="Genomic_DNA"/>
</dbReference>
<protein>
    <recommendedName>
        <fullName evidence="2">Zn(2)-C6 fungal-type domain-containing protein</fullName>
    </recommendedName>
</protein>
<dbReference type="SMART" id="SM00066">
    <property type="entry name" value="GAL4"/>
    <property type="match status" value="1"/>
</dbReference>
<accession>A0A6A6ANJ5</accession>
<dbReference type="RefSeq" id="XP_033526854.1">
    <property type="nucleotide sequence ID" value="XM_033666475.1"/>
</dbReference>
<dbReference type="GeneID" id="54406907"/>
<feature type="domain" description="Zn(2)-C6 fungal-type" evidence="2">
    <location>
        <begin position="18"/>
        <end position="50"/>
    </location>
</feature>
<sequence length="375" mass="41689">MVRSHTQELLAGPRLRSTCDRCHAQKLRCVKTVDLQKCLRCAKHRTSCTFSARSQRKVREPEREHATADRTAPLALSTSLLVDDSPCSVAGLPNTTSPSFDSWTMDFSNLFPTESVGSMSTSLEGQDTQPLAIADAIRELANLNVRLYNHFCTLPAPLHSENTVQTPDFSVNRFFAIDETFTLTRSLITLLKRLQLSLDDPLSSDASIDQATTLLILSCYHRLLDVYGSIASNIRSCSQNPQLPWPGEEPAVRLPPLQIGSYIPAQLQNSKPEGSPSLSTVSMHMMVMLTLSTQLCEQLREIITGGLDQIYSEHMPSFGMTGSSLHAHVSDMIIQKPSRIFDDKARRDLDQRWYTLTNQFSNAKQAVVLFSAASM</sequence>
<dbReference type="InterPro" id="IPR001138">
    <property type="entry name" value="Zn2Cys6_DnaBD"/>
</dbReference>
<dbReference type="AlphaFoldDB" id="A0A6A6ANJ5"/>
<evidence type="ECO:0000313" key="3">
    <source>
        <dbReference type="EMBL" id="KAF2132467.1"/>
    </source>
</evidence>
<name>A0A6A6ANJ5_9PLEO</name>
<reference evidence="3" key="1">
    <citation type="journal article" date="2020" name="Stud. Mycol.">
        <title>101 Dothideomycetes genomes: a test case for predicting lifestyles and emergence of pathogens.</title>
        <authorList>
            <person name="Haridas S."/>
            <person name="Albert R."/>
            <person name="Binder M."/>
            <person name="Bloem J."/>
            <person name="Labutti K."/>
            <person name="Salamov A."/>
            <person name="Andreopoulos B."/>
            <person name="Baker S."/>
            <person name="Barry K."/>
            <person name="Bills G."/>
            <person name="Bluhm B."/>
            <person name="Cannon C."/>
            <person name="Castanera R."/>
            <person name="Culley D."/>
            <person name="Daum C."/>
            <person name="Ezra D."/>
            <person name="Gonzalez J."/>
            <person name="Henrissat B."/>
            <person name="Kuo A."/>
            <person name="Liang C."/>
            <person name="Lipzen A."/>
            <person name="Lutzoni F."/>
            <person name="Magnuson J."/>
            <person name="Mondo S."/>
            <person name="Nolan M."/>
            <person name="Ohm R."/>
            <person name="Pangilinan J."/>
            <person name="Park H.-J."/>
            <person name="Ramirez L."/>
            <person name="Alfaro M."/>
            <person name="Sun H."/>
            <person name="Tritt A."/>
            <person name="Yoshinaga Y."/>
            <person name="Zwiers L.-H."/>
            <person name="Turgeon B."/>
            <person name="Goodwin S."/>
            <person name="Spatafora J."/>
            <person name="Crous P."/>
            <person name="Grigoriev I."/>
        </authorList>
    </citation>
    <scope>NUCLEOTIDE SEQUENCE</scope>
    <source>
        <strain evidence="3">CBS 119687</strain>
    </source>
</reference>
<evidence type="ECO:0000313" key="4">
    <source>
        <dbReference type="Proteomes" id="UP000799771"/>
    </source>
</evidence>
<dbReference type="OrthoDB" id="3915506at2759"/>
<organism evidence="3 4">
    <name type="scientific">Dothidotthia symphoricarpi CBS 119687</name>
    <dbReference type="NCBI Taxonomy" id="1392245"/>
    <lineage>
        <taxon>Eukaryota</taxon>
        <taxon>Fungi</taxon>
        <taxon>Dikarya</taxon>
        <taxon>Ascomycota</taxon>
        <taxon>Pezizomycotina</taxon>
        <taxon>Dothideomycetes</taxon>
        <taxon>Pleosporomycetidae</taxon>
        <taxon>Pleosporales</taxon>
        <taxon>Dothidotthiaceae</taxon>
        <taxon>Dothidotthia</taxon>
    </lineage>
</organism>
<evidence type="ECO:0000259" key="2">
    <source>
        <dbReference type="PROSITE" id="PS50048"/>
    </source>
</evidence>
<dbReference type="PROSITE" id="PS00463">
    <property type="entry name" value="ZN2_CY6_FUNGAL_1"/>
    <property type="match status" value="1"/>
</dbReference>
<dbReference type="PROSITE" id="PS50048">
    <property type="entry name" value="ZN2_CY6_FUNGAL_2"/>
    <property type="match status" value="1"/>
</dbReference>
<dbReference type="GO" id="GO:0008270">
    <property type="term" value="F:zinc ion binding"/>
    <property type="evidence" value="ECO:0007669"/>
    <property type="project" value="InterPro"/>
</dbReference>
<keyword evidence="4" id="KW-1185">Reference proteome</keyword>
<dbReference type="Gene3D" id="4.10.240.10">
    <property type="entry name" value="Zn(2)-C6 fungal-type DNA-binding domain"/>
    <property type="match status" value="1"/>
</dbReference>
<evidence type="ECO:0000256" key="1">
    <source>
        <dbReference type="ARBA" id="ARBA00023242"/>
    </source>
</evidence>
<dbReference type="SUPFAM" id="SSF57701">
    <property type="entry name" value="Zn2/Cys6 DNA-binding domain"/>
    <property type="match status" value="1"/>
</dbReference>
<keyword evidence="1" id="KW-0539">Nucleus</keyword>
<dbReference type="InterPro" id="IPR036864">
    <property type="entry name" value="Zn2-C6_fun-type_DNA-bd_sf"/>
</dbReference>